<evidence type="ECO:0000256" key="7">
    <source>
        <dbReference type="ARBA" id="ARBA00072969"/>
    </source>
</evidence>
<organism evidence="14 15">
    <name type="scientific">Arxiozyma heterogenica</name>
    <dbReference type="NCBI Taxonomy" id="278026"/>
    <lineage>
        <taxon>Eukaryota</taxon>
        <taxon>Fungi</taxon>
        <taxon>Dikarya</taxon>
        <taxon>Ascomycota</taxon>
        <taxon>Saccharomycotina</taxon>
        <taxon>Saccharomycetes</taxon>
        <taxon>Saccharomycetales</taxon>
        <taxon>Saccharomycetaceae</taxon>
        <taxon>Arxiozyma</taxon>
    </lineage>
</organism>
<dbReference type="Pfam" id="PF01743">
    <property type="entry name" value="PolyA_pol"/>
    <property type="match status" value="1"/>
</dbReference>
<proteinExistence type="inferred from homology"/>
<evidence type="ECO:0000256" key="6">
    <source>
        <dbReference type="ARBA" id="ARBA00066885"/>
    </source>
</evidence>
<name>A0AAN7VYE2_9SACH</name>
<comment type="caution">
    <text evidence="14">The sequence shown here is derived from an EMBL/GenBank/DDBJ whole genome shotgun (WGS) entry which is preliminary data.</text>
</comment>
<sequence length="543" mass="62256">MSEPSQHYKVAERIVLSETESKICDLLKDYCNYYNNTNNSAASNEALVLRITGGWVRDKLLGQGSHDLDIAINKMSGELFAHGLNDYLRQNYSKYGIKPHSIHKIDKNPEKSKHLETATTKLFGIEVDFVNLRSEEYTELSRIPIVNFGTPEQDALRRDATLNALFYNIQTDSIEDFTGKGLSDLKNGILRTPLPPKQTFLDDPLRVLRLIRFASRFNFKIDRNVLKEMSDPEINKSFNSKISRERIGVEMEKILSGPNPLTAWKLIQISNLENVIFFWHCNESVIEFNKRQNFSNVDKIEKVYRSGQLNKHMSRFNSQYPAFIEDVLKSNPSLQNKLLTDKQLRQNFMLGSSLLPFHDMNIIAFPQKKLNNTAPVIECIIKDGLKMSKNDAAVVSQVAQSISKYSYIVTLFNTNIGSTNSASVLKRSQIGLFIRSFKGNWMLVHLVALFNDLLNSDGLQKINPTIIQEYDSFYNMILQENLQDCHSLRPLIDGKSLQKILNMKPGPWMGNINDKQIEWQFDNPTGTKEQLIKYIQRILSNCI</sequence>
<dbReference type="SUPFAM" id="SSF81891">
    <property type="entry name" value="Poly A polymerase C-terminal region-like"/>
    <property type="match status" value="1"/>
</dbReference>
<evidence type="ECO:0000256" key="4">
    <source>
        <dbReference type="ARBA" id="ARBA00050431"/>
    </source>
</evidence>
<dbReference type="PANTHER" id="PTHR13734">
    <property type="entry name" value="TRNA-NUCLEOTIDYLTRANSFERASE"/>
    <property type="match status" value="1"/>
</dbReference>
<dbReference type="GO" id="GO:0003723">
    <property type="term" value="F:RNA binding"/>
    <property type="evidence" value="ECO:0007669"/>
    <property type="project" value="UniProtKB-KW"/>
</dbReference>
<evidence type="ECO:0000313" key="15">
    <source>
        <dbReference type="Proteomes" id="UP001306508"/>
    </source>
</evidence>
<evidence type="ECO:0000256" key="5">
    <source>
        <dbReference type="ARBA" id="ARBA00056517"/>
    </source>
</evidence>
<keyword evidence="15" id="KW-1185">Reference proteome</keyword>
<dbReference type="GO" id="GO:0004810">
    <property type="term" value="F:CCA tRNA nucleotidyltransferase activity"/>
    <property type="evidence" value="ECO:0007669"/>
    <property type="project" value="UniProtKB-EC"/>
</dbReference>
<feature type="domain" description="Poly A polymerase head" evidence="13">
    <location>
        <begin position="49"/>
        <end position="191"/>
    </location>
</feature>
<comment type="catalytic activity">
    <reaction evidence="4">
        <text>a tRNA precursor + 2 CTP + ATP = a tRNA with a 3' CCA end + 3 diphosphate</text>
        <dbReference type="Rhea" id="RHEA:14433"/>
        <dbReference type="Rhea" id="RHEA-COMP:10465"/>
        <dbReference type="Rhea" id="RHEA-COMP:10468"/>
        <dbReference type="ChEBI" id="CHEBI:30616"/>
        <dbReference type="ChEBI" id="CHEBI:33019"/>
        <dbReference type="ChEBI" id="CHEBI:37563"/>
        <dbReference type="ChEBI" id="CHEBI:74896"/>
        <dbReference type="ChEBI" id="CHEBI:83071"/>
        <dbReference type="EC" id="2.7.7.72"/>
    </reaction>
</comment>
<dbReference type="SUPFAM" id="SSF81301">
    <property type="entry name" value="Nucleotidyltransferase"/>
    <property type="match status" value="1"/>
</dbReference>
<evidence type="ECO:0000256" key="9">
    <source>
        <dbReference type="ARBA" id="ARBA00077436"/>
    </source>
</evidence>
<evidence type="ECO:0000256" key="12">
    <source>
        <dbReference type="RuleBase" id="RU003953"/>
    </source>
</evidence>
<evidence type="ECO:0000256" key="8">
    <source>
        <dbReference type="ARBA" id="ARBA00076038"/>
    </source>
</evidence>
<dbReference type="GO" id="GO:0052929">
    <property type="term" value="F:ATP:3'-cytidine-cytidine-tRNA adenylyltransferase activity"/>
    <property type="evidence" value="ECO:0007669"/>
    <property type="project" value="TreeGrafter"/>
</dbReference>
<dbReference type="Gene3D" id="1.10.3090.10">
    <property type="entry name" value="cca-adding enzyme, domain 2"/>
    <property type="match status" value="1"/>
</dbReference>
<evidence type="ECO:0000256" key="10">
    <source>
        <dbReference type="ARBA" id="ARBA00080500"/>
    </source>
</evidence>
<evidence type="ECO:0000256" key="11">
    <source>
        <dbReference type="ARBA" id="ARBA00082324"/>
    </source>
</evidence>
<accession>A0AAN7VYE2</accession>
<dbReference type="AlphaFoldDB" id="A0AAN7VYE2"/>
<reference evidence="15" key="1">
    <citation type="submission" date="2023-07" db="EMBL/GenBank/DDBJ databases">
        <title>A draft genome of Kazachstania heterogenica Y-27499.</title>
        <authorList>
            <person name="Donic C."/>
            <person name="Kralova J.S."/>
            <person name="Fidel L."/>
            <person name="Ben-Dor S."/>
            <person name="Jung S."/>
        </authorList>
    </citation>
    <scope>NUCLEOTIDE SEQUENCE [LARGE SCALE GENOMIC DNA]</scope>
    <source>
        <strain evidence="15">Y27499</strain>
    </source>
</reference>
<dbReference type="PANTHER" id="PTHR13734:SF5">
    <property type="entry name" value="CCA TRNA NUCLEOTIDYLTRANSFERASE, MITOCHONDRIAL"/>
    <property type="match status" value="1"/>
</dbReference>
<dbReference type="InterPro" id="IPR002646">
    <property type="entry name" value="PolA_pol_head_dom"/>
</dbReference>
<dbReference type="EMBL" id="JAWIZZ010000071">
    <property type="protein sequence ID" value="KAK5773644.1"/>
    <property type="molecule type" value="Genomic_DNA"/>
</dbReference>
<protein>
    <recommendedName>
        <fullName evidence="7">CCA tRNA nucleotidyltransferase, mitochondrial</fullName>
        <ecNumber evidence="6">2.7.7.72</ecNumber>
    </recommendedName>
    <alternativeName>
        <fullName evidence="9">CCA-adding enzyme</fullName>
    </alternativeName>
    <alternativeName>
        <fullName evidence="8">tRNA CCA-pyrophosphorylase</fullName>
    </alternativeName>
    <alternativeName>
        <fullName evidence="10">tRNA adenylyltransferase</fullName>
    </alternativeName>
    <alternativeName>
        <fullName evidence="11">tRNA nucleotidyltransferase</fullName>
    </alternativeName>
</protein>
<dbReference type="GO" id="GO:0052927">
    <property type="term" value="F:CC tRNA cytidylyltransferase activity"/>
    <property type="evidence" value="ECO:0007669"/>
    <property type="project" value="TreeGrafter"/>
</dbReference>
<dbReference type="GO" id="GO:0005759">
    <property type="term" value="C:mitochondrial matrix"/>
    <property type="evidence" value="ECO:0007669"/>
    <property type="project" value="UniProtKB-ARBA"/>
</dbReference>
<keyword evidence="2 12" id="KW-0808">Transferase</keyword>
<evidence type="ECO:0000313" key="14">
    <source>
        <dbReference type="EMBL" id="KAK5773644.1"/>
    </source>
</evidence>
<dbReference type="Gene3D" id="3.30.460.10">
    <property type="entry name" value="Beta Polymerase, domain 2"/>
    <property type="match status" value="1"/>
</dbReference>
<gene>
    <name evidence="14" type="ORF">RI543_004952</name>
</gene>
<comment type="similarity">
    <text evidence="1 12">Belongs to the tRNA nucleotidyltransferase/poly(A) polymerase family.</text>
</comment>
<dbReference type="EC" id="2.7.7.72" evidence="6"/>
<evidence type="ECO:0000256" key="1">
    <source>
        <dbReference type="ARBA" id="ARBA00007265"/>
    </source>
</evidence>
<dbReference type="FunFam" id="3.30.460.10:FF:000019">
    <property type="entry name" value="tRNA nucleotidyltransferase cca2"/>
    <property type="match status" value="1"/>
</dbReference>
<evidence type="ECO:0000256" key="2">
    <source>
        <dbReference type="ARBA" id="ARBA00022679"/>
    </source>
</evidence>
<evidence type="ECO:0000256" key="3">
    <source>
        <dbReference type="ARBA" id="ARBA00022884"/>
    </source>
</evidence>
<dbReference type="GO" id="GO:0001680">
    <property type="term" value="P:tRNA 3'-terminal CCA addition"/>
    <property type="evidence" value="ECO:0007669"/>
    <property type="project" value="TreeGrafter"/>
</dbReference>
<dbReference type="InterPro" id="IPR043519">
    <property type="entry name" value="NT_sf"/>
</dbReference>
<dbReference type="CDD" id="cd05398">
    <property type="entry name" value="NT_ClassII-CCAase"/>
    <property type="match status" value="1"/>
</dbReference>
<keyword evidence="3 12" id="KW-0694">RNA-binding</keyword>
<comment type="function">
    <text evidence="5">Nucleotidyltransferase that catalyzes the addition and repair of the essential 3'-terminal CCA sequence in tRNAs, which is necessary for the attachment of amino acids to the 3' terminus of tRNA molecules, using CTP and ATP as substrates. tRNA 3'-terminal CCA addition is required both for tRNA processing and repair. Also involved in tRNA surveillance by mediating tandem CCA addition to generate a CCACCA at the 3' terminus of unstable tRNAs. While stable tRNAs receive only 3'-terminal CCA, unstable tRNAs are marked with CCACCA and rapidly degraded. The structural flexibility of RNA controls the choice between CCA versus CCACCA addition: following the first CCA addition cycle, nucleotide-binding to the active site triggers a clockwise screw motion, producing torque on the RNA. This ejects stable RNAs, whereas unstable RNAs are refolded while bound to the enzyme and subjected to a second CCA catalytic cycle.</text>
</comment>
<evidence type="ECO:0000259" key="13">
    <source>
        <dbReference type="Pfam" id="PF01743"/>
    </source>
</evidence>
<dbReference type="Proteomes" id="UP001306508">
    <property type="component" value="Unassembled WGS sequence"/>
</dbReference>